<name>A0ACC0VD58_9HYPO</name>
<reference evidence="1" key="1">
    <citation type="submission" date="2022-10" db="EMBL/GenBank/DDBJ databases">
        <title>Complete Genome of Trichothecium roseum strain YXFP-22015, a Plant Pathogen Isolated from Citrus.</title>
        <authorList>
            <person name="Wang Y."/>
            <person name="Zhu L."/>
        </authorList>
    </citation>
    <scope>NUCLEOTIDE SEQUENCE</scope>
    <source>
        <strain evidence="1">YXFP-22015</strain>
    </source>
</reference>
<sequence>MNIVLPSQQDRNVFGRLLTITLASLERLAMDISHTKLGLQGIAKRAVVVDRIIANNYLIHIVEVWDGDGVWYSLEVRVPAWGWGRGITKEAIDALRSEVTTMRVLFETTPTATEGYTCGKVPWVWAWDPSVDNEIGAPYICTNRLKGVPVSQIWHRRDMLPGRLGQVRLNILRSLTAVLKEFRSKSYDSMGCLAESVMHSAPFMGPIYEWRENDDGSLRIVAMGPFPTVQSYLNAHPLDNFGRKDVVLDRAVSRLMEPVNSVLHAVLSPSEPTTFEMAPPDLDADSIHVDYDGNVIGLSNWSLARTLPAAVARMMYPDWLTSEWHVPTPSNIFVMEGLKDPAPMLTNLRRFYHQHLAADFGEGHPAWLCDRRAPILEAMWLARIDRQHRLDLCGAIVERFSRVDPDFSPQLLRMMGEEPDPDCCFLTSIQTFVYEMAFPGAGAEMFYNGAATFAFIV</sequence>
<gene>
    <name evidence="1" type="ORF">N3K66_000851</name>
</gene>
<comment type="caution">
    <text evidence="1">The sequence shown here is derived from an EMBL/GenBank/DDBJ whole genome shotgun (WGS) entry which is preliminary data.</text>
</comment>
<protein>
    <submittedName>
        <fullName evidence="1">Uncharacterized protein</fullName>
    </submittedName>
</protein>
<keyword evidence="2" id="KW-1185">Reference proteome</keyword>
<evidence type="ECO:0000313" key="1">
    <source>
        <dbReference type="EMBL" id="KAI9904322.1"/>
    </source>
</evidence>
<organism evidence="1 2">
    <name type="scientific">Trichothecium roseum</name>
    <dbReference type="NCBI Taxonomy" id="47278"/>
    <lineage>
        <taxon>Eukaryota</taxon>
        <taxon>Fungi</taxon>
        <taxon>Dikarya</taxon>
        <taxon>Ascomycota</taxon>
        <taxon>Pezizomycotina</taxon>
        <taxon>Sordariomycetes</taxon>
        <taxon>Hypocreomycetidae</taxon>
        <taxon>Hypocreales</taxon>
        <taxon>Hypocreales incertae sedis</taxon>
        <taxon>Trichothecium</taxon>
    </lineage>
</organism>
<accession>A0ACC0VD58</accession>
<evidence type="ECO:0000313" key="2">
    <source>
        <dbReference type="Proteomes" id="UP001163324"/>
    </source>
</evidence>
<proteinExistence type="predicted"/>
<dbReference type="EMBL" id="CM047940">
    <property type="protein sequence ID" value="KAI9904322.1"/>
    <property type="molecule type" value="Genomic_DNA"/>
</dbReference>
<dbReference type="Proteomes" id="UP001163324">
    <property type="component" value="Chromosome 1"/>
</dbReference>